<dbReference type="EMBL" id="JH930469">
    <property type="protein sequence ID" value="EKM58964.1"/>
    <property type="molecule type" value="Genomic_DNA"/>
</dbReference>
<keyword evidence="2" id="KW-1185">Reference proteome</keyword>
<evidence type="ECO:0008006" key="3">
    <source>
        <dbReference type="Google" id="ProtNLM"/>
    </source>
</evidence>
<dbReference type="InterPro" id="IPR032675">
    <property type="entry name" value="LRR_dom_sf"/>
</dbReference>
<sequence>MEDEFISQALDQLAISCPQLQCIEVPSFPKGSVEILSCFDALEEIRCSDIYRGGDLVNLAFIARLPVLRHLSIPLREDLSGMTFTGDRGTTFTALESLKLHDVDYVQSLVFLLQSISSIRLRTLFVEFTNSFDDDRIEAADQALSSLVKFTELRRLDFGEYSSKFSNFPPEPILKLHNLEELDLGLGSLSLTKQGVMDLAQACPKLRRLQLSEFCDYDGEEDSQPWPLYALEWFATYLPMLEYLETNLETSTVSSLETPLARSLVPISLVFWSSPLREEHWRQVAVYISCVYPNAKCEDGYGDAFADDELRSGELRWRYVARAVAEARADNCSSRVPA</sequence>
<evidence type="ECO:0000313" key="1">
    <source>
        <dbReference type="EMBL" id="EKM58964.1"/>
    </source>
</evidence>
<evidence type="ECO:0000313" key="2">
    <source>
        <dbReference type="Proteomes" id="UP000008370"/>
    </source>
</evidence>
<dbReference type="SUPFAM" id="SSF52047">
    <property type="entry name" value="RNI-like"/>
    <property type="match status" value="1"/>
</dbReference>
<dbReference type="GeneID" id="18912337"/>
<dbReference type="Proteomes" id="UP000008370">
    <property type="component" value="Unassembled WGS sequence"/>
</dbReference>
<dbReference type="InParanoid" id="K5WIM9"/>
<organism evidence="1 2">
    <name type="scientific">Phanerochaete carnosa (strain HHB-10118-sp)</name>
    <name type="common">White-rot fungus</name>
    <name type="synonym">Peniophora carnosa</name>
    <dbReference type="NCBI Taxonomy" id="650164"/>
    <lineage>
        <taxon>Eukaryota</taxon>
        <taxon>Fungi</taxon>
        <taxon>Dikarya</taxon>
        <taxon>Basidiomycota</taxon>
        <taxon>Agaricomycotina</taxon>
        <taxon>Agaricomycetes</taxon>
        <taxon>Polyporales</taxon>
        <taxon>Phanerochaetaceae</taxon>
        <taxon>Phanerochaete</taxon>
    </lineage>
</organism>
<protein>
    <recommendedName>
        <fullName evidence="3">F-box domain-containing protein</fullName>
    </recommendedName>
</protein>
<proteinExistence type="predicted"/>
<reference evidence="1 2" key="1">
    <citation type="journal article" date="2012" name="BMC Genomics">
        <title>Comparative genomics of the white-rot fungi, Phanerochaete carnosa and P. chrysosporium, to elucidate the genetic basis of the distinct wood types they colonize.</title>
        <authorList>
            <person name="Suzuki H."/>
            <person name="MacDonald J."/>
            <person name="Syed K."/>
            <person name="Salamov A."/>
            <person name="Hori C."/>
            <person name="Aerts A."/>
            <person name="Henrissat B."/>
            <person name="Wiebenga A."/>
            <person name="vanKuyk P.A."/>
            <person name="Barry K."/>
            <person name="Lindquist E."/>
            <person name="LaButti K."/>
            <person name="Lapidus A."/>
            <person name="Lucas S."/>
            <person name="Coutinho P."/>
            <person name="Gong Y."/>
            <person name="Samejima M."/>
            <person name="Mahadevan R."/>
            <person name="Abou-Zaid M."/>
            <person name="de Vries R.P."/>
            <person name="Igarashi K."/>
            <person name="Yadav J.S."/>
            <person name="Grigoriev I.V."/>
            <person name="Master E.R."/>
        </authorList>
    </citation>
    <scope>NUCLEOTIDE SEQUENCE [LARGE SCALE GENOMIC DNA]</scope>
    <source>
        <strain evidence="1 2">HHB-10118-sp</strain>
    </source>
</reference>
<dbReference type="HOGENOM" id="CLU_821608_0_0_1"/>
<dbReference type="Gene3D" id="3.80.10.10">
    <property type="entry name" value="Ribonuclease Inhibitor"/>
    <property type="match status" value="1"/>
</dbReference>
<accession>K5WIM9</accession>
<dbReference type="RefSeq" id="XP_007391548.1">
    <property type="nucleotide sequence ID" value="XM_007391486.1"/>
</dbReference>
<gene>
    <name evidence="1" type="ORF">PHACADRAFT_205154</name>
</gene>
<dbReference type="AlphaFoldDB" id="K5WIM9"/>
<name>K5WIM9_PHACS</name>
<dbReference type="KEGG" id="pco:PHACADRAFT_205154"/>